<dbReference type="Proteomes" id="UP000655830">
    <property type="component" value="Unassembled WGS sequence"/>
</dbReference>
<dbReference type="InterPro" id="IPR010982">
    <property type="entry name" value="Lambda_DNA-bd_dom_sf"/>
</dbReference>
<feature type="domain" description="HTH cro/C1-type" evidence="1">
    <location>
        <begin position="17"/>
        <end position="61"/>
    </location>
</feature>
<dbReference type="Gene3D" id="1.10.260.40">
    <property type="entry name" value="lambda repressor-like DNA-binding domains"/>
    <property type="match status" value="1"/>
</dbReference>
<comment type="caution">
    <text evidence="2">The sequence shown here is derived from an EMBL/GenBank/DDBJ whole genome shotgun (WGS) entry which is preliminary data.</text>
</comment>
<evidence type="ECO:0000259" key="1">
    <source>
        <dbReference type="PROSITE" id="PS50943"/>
    </source>
</evidence>
<dbReference type="InterPro" id="IPR001387">
    <property type="entry name" value="Cro/C1-type_HTH"/>
</dbReference>
<sequence>MYKNLKAEMARNSVRGKDIAKALGTRQATISSRLTGKTEFSYKEAKRIKDTFFPNVELEYLFEEGM</sequence>
<name>A0A926IG74_9FIRM</name>
<proteinExistence type="predicted"/>
<protein>
    <submittedName>
        <fullName evidence="2">Helix-turn-helix transcriptional regulator</fullName>
    </submittedName>
</protein>
<dbReference type="SUPFAM" id="SSF47413">
    <property type="entry name" value="lambda repressor-like DNA-binding domains"/>
    <property type="match status" value="1"/>
</dbReference>
<organism evidence="2 3">
    <name type="scientific">Zhenhengia yiwuensis</name>
    <dbReference type="NCBI Taxonomy" id="2763666"/>
    <lineage>
        <taxon>Bacteria</taxon>
        <taxon>Bacillati</taxon>
        <taxon>Bacillota</taxon>
        <taxon>Clostridia</taxon>
        <taxon>Lachnospirales</taxon>
        <taxon>Lachnospiraceae</taxon>
        <taxon>Zhenhengia</taxon>
    </lineage>
</organism>
<accession>A0A926IG74</accession>
<dbReference type="EMBL" id="JACRSY010000102">
    <property type="protein sequence ID" value="MBC8581784.1"/>
    <property type="molecule type" value="Genomic_DNA"/>
</dbReference>
<keyword evidence="3" id="KW-1185">Reference proteome</keyword>
<gene>
    <name evidence="2" type="ORF">H8718_20150</name>
</gene>
<evidence type="ECO:0000313" key="3">
    <source>
        <dbReference type="Proteomes" id="UP000655830"/>
    </source>
</evidence>
<dbReference type="CDD" id="cd00093">
    <property type="entry name" value="HTH_XRE"/>
    <property type="match status" value="1"/>
</dbReference>
<dbReference type="GO" id="GO:0003677">
    <property type="term" value="F:DNA binding"/>
    <property type="evidence" value="ECO:0007669"/>
    <property type="project" value="InterPro"/>
</dbReference>
<dbReference type="PROSITE" id="PS50943">
    <property type="entry name" value="HTH_CROC1"/>
    <property type="match status" value="1"/>
</dbReference>
<dbReference type="AlphaFoldDB" id="A0A926IG74"/>
<reference evidence="2" key="1">
    <citation type="submission" date="2020-08" db="EMBL/GenBank/DDBJ databases">
        <title>Genome public.</title>
        <authorList>
            <person name="Liu C."/>
            <person name="Sun Q."/>
        </authorList>
    </citation>
    <scope>NUCLEOTIDE SEQUENCE</scope>
    <source>
        <strain evidence="2">NSJ-12</strain>
    </source>
</reference>
<evidence type="ECO:0000313" key="2">
    <source>
        <dbReference type="EMBL" id="MBC8581784.1"/>
    </source>
</evidence>